<evidence type="ECO:0000259" key="4">
    <source>
        <dbReference type="PROSITE" id="PS50240"/>
    </source>
</evidence>
<proteinExistence type="inferred from homology"/>
<protein>
    <submittedName>
        <fullName evidence="5">Trypsin-like serine protease</fullName>
    </submittedName>
</protein>
<keyword evidence="6" id="KW-1185">Reference proteome</keyword>
<keyword evidence="2" id="KW-1015">Disulfide bond</keyword>
<dbReference type="InterPro" id="IPR009003">
    <property type="entry name" value="Peptidase_S1_PA"/>
</dbReference>
<accession>A0A7K1UVR8</accession>
<sequence length="268" mass="27590">MSFSHRVAVLTAALIGCALSSVVPAHAVVGGTEVAARDQPWLAAVGTPLFLPRPSGQFCGGVLIAPDQVLTAAHCVQVTQFLPSLTVTFDRDDLNSGEGTTVQVKAVRLHPDFHTDSVDGVDVYHHDLAVLTLAQPQQRPTVPIAAPSGASATVLGWGGTADGDYVNTALRRATVPMVADTDCAAAYPGAFDASEMVCAGSTQADTGEFDSGGPLLVDGKLVGITSWARGIAVAGYPGVYARVADVLSAPGAQTFEADWPKEKTHVGS</sequence>
<dbReference type="PANTHER" id="PTHR24276">
    <property type="entry name" value="POLYSERASE-RELATED"/>
    <property type="match status" value="1"/>
</dbReference>
<evidence type="ECO:0000256" key="3">
    <source>
        <dbReference type="SAM" id="SignalP"/>
    </source>
</evidence>
<dbReference type="AlphaFoldDB" id="A0A7K1UVR8"/>
<dbReference type="Gene3D" id="2.40.10.10">
    <property type="entry name" value="Trypsin-like serine proteases"/>
    <property type="match status" value="1"/>
</dbReference>
<dbReference type="PROSITE" id="PS50240">
    <property type="entry name" value="TRYPSIN_DOM"/>
    <property type="match status" value="1"/>
</dbReference>
<dbReference type="PROSITE" id="PS00134">
    <property type="entry name" value="TRYPSIN_HIS"/>
    <property type="match status" value="1"/>
</dbReference>
<dbReference type="InterPro" id="IPR043504">
    <property type="entry name" value="Peptidase_S1_PA_chymotrypsin"/>
</dbReference>
<feature type="domain" description="Peptidase S1" evidence="4">
    <location>
        <begin position="28"/>
        <end position="265"/>
    </location>
</feature>
<dbReference type="InterPro" id="IPR018114">
    <property type="entry name" value="TRYPSIN_HIS"/>
</dbReference>
<evidence type="ECO:0000313" key="6">
    <source>
        <dbReference type="Proteomes" id="UP000466794"/>
    </source>
</evidence>
<dbReference type="Pfam" id="PF00089">
    <property type="entry name" value="Trypsin"/>
    <property type="match status" value="1"/>
</dbReference>
<dbReference type="GO" id="GO:0004252">
    <property type="term" value="F:serine-type endopeptidase activity"/>
    <property type="evidence" value="ECO:0007669"/>
    <property type="project" value="InterPro"/>
</dbReference>
<dbReference type="CDD" id="cd00190">
    <property type="entry name" value="Tryp_SPc"/>
    <property type="match status" value="1"/>
</dbReference>
<evidence type="ECO:0000256" key="1">
    <source>
        <dbReference type="ARBA" id="ARBA00007664"/>
    </source>
</evidence>
<reference evidence="5 6" key="1">
    <citation type="submission" date="2019-12" db="EMBL/GenBank/DDBJ databases">
        <title>Nocardia sp. nov. ET3-3 isolated from soil.</title>
        <authorList>
            <person name="Kanchanasin P."/>
            <person name="Tanasupawat S."/>
            <person name="Yuki M."/>
            <person name="Kudo T."/>
        </authorList>
    </citation>
    <scope>NUCLEOTIDE SEQUENCE [LARGE SCALE GENOMIC DNA]</scope>
    <source>
        <strain evidence="5 6">ET3-3</strain>
    </source>
</reference>
<dbReference type="InterPro" id="IPR001314">
    <property type="entry name" value="Peptidase_S1A"/>
</dbReference>
<dbReference type="Proteomes" id="UP000466794">
    <property type="component" value="Unassembled WGS sequence"/>
</dbReference>
<comment type="caution">
    <text evidence="5">The sequence shown here is derived from an EMBL/GenBank/DDBJ whole genome shotgun (WGS) entry which is preliminary data.</text>
</comment>
<gene>
    <name evidence="5" type="ORF">GPX89_14365</name>
</gene>
<dbReference type="SMART" id="SM00020">
    <property type="entry name" value="Tryp_SPc"/>
    <property type="match status" value="1"/>
</dbReference>
<dbReference type="GO" id="GO:0006508">
    <property type="term" value="P:proteolysis"/>
    <property type="evidence" value="ECO:0007669"/>
    <property type="project" value="UniProtKB-KW"/>
</dbReference>
<feature type="chain" id="PRO_5029506392" evidence="3">
    <location>
        <begin position="28"/>
        <end position="268"/>
    </location>
</feature>
<dbReference type="InterPro" id="IPR001254">
    <property type="entry name" value="Trypsin_dom"/>
</dbReference>
<dbReference type="PANTHER" id="PTHR24276:SF98">
    <property type="entry name" value="FI18310P1-RELATED"/>
    <property type="match status" value="1"/>
</dbReference>
<organism evidence="5 6">
    <name type="scientific">Nocardia terrae</name>
    <dbReference type="NCBI Taxonomy" id="2675851"/>
    <lineage>
        <taxon>Bacteria</taxon>
        <taxon>Bacillati</taxon>
        <taxon>Actinomycetota</taxon>
        <taxon>Actinomycetes</taxon>
        <taxon>Mycobacteriales</taxon>
        <taxon>Nocardiaceae</taxon>
        <taxon>Nocardia</taxon>
    </lineage>
</organism>
<dbReference type="RefSeq" id="WP_157387917.1">
    <property type="nucleotide sequence ID" value="NZ_WRPP01000002.1"/>
</dbReference>
<dbReference type="PROSITE" id="PS51257">
    <property type="entry name" value="PROKAR_LIPOPROTEIN"/>
    <property type="match status" value="1"/>
</dbReference>
<keyword evidence="5" id="KW-0378">Hydrolase</keyword>
<dbReference type="InterPro" id="IPR050430">
    <property type="entry name" value="Peptidase_S1"/>
</dbReference>
<name>A0A7K1UVR8_9NOCA</name>
<evidence type="ECO:0000256" key="2">
    <source>
        <dbReference type="ARBA" id="ARBA00023157"/>
    </source>
</evidence>
<keyword evidence="5" id="KW-0645">Protease</keyword>
<dbReference type="PRINTS" id="PR00722">
    <property type="entry name" value="CHYMOTRYPSIN"/>
</dbReference>
<comment type="similarity">
    <text evidence="1">Belongs to the peptidase S1 family.</text>
</comment>
<evidence type="ECO:0000313" key="5">
    <source>
        <dbReference type="EMBL" id="MVU78425.1"/>
    </source>
</evidence>
<keyword evidence="3" id="KW-0732">Signal</keyword>
<dbReference type="EMBL" id="WRPP01000002">
    <property type="protein sequence ID" value="MVU78425.1"/>
    <property type="molecule type" value="Genomic_DNA"/>
</dbReference>
<dbReference type="SUPFAM" id="SSF50494">
    <property type="entry name" value="Trypsin-like serine proteases"/>
    <property type="match status" value="1"/>
</dbReference>
<feature type="signal peptide" evidence="3">
    <location>
        <begin position="1"/>
        <end position="27"/>
    </location>
</feature>